<feature type="transmembrane region" description="Helical" evidence="2">
    <location>
        <begin position="70"/>
        <end position="87"/>
    </location>
</feature>
<dbReference type="GO" id="GO:0007606">
    <property type="term" value="P:sensory perception of chemical stimulus"/>
    <property type="evidence" value="ECO:0007669"/>
    <property type="project" value="InterPro"/>
</dbReference>
<comment type="similarity">
    <text evidence="1">Belongs to the nematode receptor-like protein sre family.</text>
</comment>
<protein>
    <submittedName>
        <fullName evidence="4">Uncharacterized protein</fullName>
    </submittedName>
</protein>
<dbReference type="SUPFAM" id="SSF81321">
    <property type="entry name" value="Family A G protein-coupled receptor-like"/>
    <property type="match status" value="1"/>
</dbReference>
<feature type="transmembrane region" description="Helical" evidence="2">
    <location>
        <begin position="156"/>
        <end position="181"/>
    </location>
</feature>
<name>A0A914ELY1_9BILA</name>
<dbReference type="InterPro" id="IPR004151">
    <property type="entry name" value="7TM_GPCR_serpentine_rcpt_Sre"/>
</dbReference>
<evidence type="ECO:0000256" key="2">
    <source>
        <dbReference type="SAM" id="Phobius"/>
    </source>
</evidence>
<organism evidence="3 4">
    <name type="scientific">Acrobeloides nanus</name>
    <dbReference type="NCBI Taxonomy" id="290746"/>
    <lineage>
        <taxon>Eukaryota</taxon>
        <taxon>Metazoa</taxon>
        <taxon>Ecdysozoa</taxon>
        <taxon>Nematoda</taxon>
        <taxon>Chromadorea</taxon>
        <taxon>Rhabditida</taxon>
        <taxon>Tylenchina</taxon>
        <taxon>Cephalobomorpha</taxon>
        <taxon>Cephaloboidea</taxon>
        <taxon>Cephalobidae</taxon>
        <taxon>Acrobeloides</taxon>
    </lineage>
</organism>
<evidence type="ECO:0000313" key="4">
    <source>
        <dbReference type="WBParaSite" id="ACRNAN_scaffold916.g8092.t1"/>
    </source>
</evidence>
<evidence type="ECO:0000256" key="1">
    <source>
        <dbReference type="ARBA" id="ARBA00006803"/>
    </source>
</evidence>
<keyword evidence="2" id="KW-0472">Membrane</keyword>
<keyword evidence="3" id="KW-1185">Reference proteome</keyword>
<dbReference type="PANTHER" id="PTHR23128">
    <property type="entry name" value="SERPENTINE RECEPTOR, CLASS E (EPSILON)-RELATED"/>
    <property type="match status" value="1"/>
</dbReference>
<dbReference type="Proteomes" id="UP000887540">
    <property type="component" value="Unplaced"/>
</dbReference>
<keyword evidence="2" id="KW-1133">Transmembrane helix</keyword>
<dbReference type="PANTHER" id="PTHR23128:SF132">
    <property type="entry name" value="SERPENTINE RECEPTOR, CLASS E (EPSILON)-RELATED"/>
    <property type="match status" value="1"/>
</dbReference>
<sequence>MAYLQMSCRIALFAFKITCAVEDASIFGPLRIIHIIREALIINCTFAIPSLAVDRYLATRYPEDYERCTTPHIAFIALIVSSIFTVLLATLNFFSIICFSLVTLIVAGTLLVSLMVRENLLICKALIPSASIMSILIICVAILYYFVFAMQDDPDIAVTLATLYNTSVALIYFITPFVYVLPQREMRNMVLGLVGCSSMIGTVAPVKKISAKEEQNLYFQELKRMWS</sequence>
<dbReference type="GO" id="GO:0016020">
    <property type="term" value="C:membrane"/>
    <property type="evidence" value="ECO:0007669"/>
    <property type="project" value="InterPro"/>
</dbReference>
<evidence type="ECO:0000313" key="3">
    <source>
        <dbReference type="Proteomes" id="UP000887540"/>
    </source>
</evidence>
<accession>A0A914ELY1</accession>
<dbReference type="WBParaSite" id="ACRNAN_scaffold916.g8092.t1">
    <property type="protein sequence ID" value="ACRNAN_scaffold916.g8092.t1"/>
    <property type="gene ID" value="ACRNAN_scaffold916.g8092"/>
</dbReference>
<dbReference type="AlphaFoldDB" id="A0A914ELY1"/>
<feature type="transmembrane region" description="Helical" evidence="2">
    <location>
        <begin position="126"/>
        <end position="150"/>
    </location>
</feature>
<feature type="transmembrane region" description="Helical" evidence="2">
    <location>
        <begin position="93"/>
        <end position="114"/>
    </location>
</feature>
<dbReference type="Pfam" id="PF03125">
    <property type="entry name" value="Sre"/>
    <property type="match status" value="1"/>
</dbReference>
<keyword evidence="2" id="KW-0812">Transmembrane</keyword>
<proteinExistence type="inferred from homology"/>
<reference evidence="4" key="1">
    <citation type="submission" date="2022-11" db="UniProtKB">
        <authorList>
            <consortium name="WormBaseParasite"/>
        </authorList>
    </citation>
    <scope>IDENTIFICATION</scope>
</reference>